<sequence length="140" mass="15464">MSSSYAPINLKSRIDAITTHWTPQHVLTLNKTHSLKLATIFGAFIWHSHPETDEMFYCVSGGPFKIELSTQARSPEEAERLGADEVVEVGVGDVFNVLRGVMHRPVAEVETGILMIEKVGTVNTGDREGDERTVRVDEAS</sequence>
<proteinExistence type="predicted"/>
<dbReference type="InterPro" id="IPR014710">
    <property type="entry name" value="RmlC-like_jellyroll"/>
</dbReference>
<reference evidence="1" key="1">
    <citation type="submission" date="2023-04" db="EMBL/GenBank/DDBJ databases">
        <title>Black Yeasts Isolated from many extreme environments.</title>
        <authorList>
            <person name="Coleine C."/>
            <person name="Stajich J.E."/>
            <person name="Selbmann L."/>
        </authorList>
    </citation>
    <scope>NUCLEOTIDE SEQUENCE</scope>
    <source>
        <strain evidence="1">CCFEE 5312</strain>
    </source>
</reference>
<evidence type="ECO:0008006" key="3">
    <source>
        <dbReference type="Google" id="ProtNLM"/>
    </source>
</evidence>
<dbReference type="AlphaFoldDB" id="A0AAJ0DFL9"/>
<dbReference type="Proteomes" id="UP001271007">
    <property type="component" value="Unassembled WGS sequence"/>
</dbReference>
<comment type="caution">
    <text evidence="1">The sequence shown here is derived from an EMBL/GenBank/DDBJ whole genome shotgun (WGS) entry which is preliminary data.</text>
</comment>
<name>A0AAJ0DFL9_9PEZI</name>
<gene>
    <name evidence="1" type="ORF">LTR09_009627</name>
</gene>
<evidence type="ECO:0000313" key="1">
    <source>
        <dbReference type="EMBL" id="KAK3048973.1"/>
    </source>
</evidence>
<evidence type="ECO:0000313" key="2">
    <source>
        <dbReference type="Proteomes" id="UP001271007"/>
    </source>
</evidence>
<dbReference type="EMBL" id="JAWDJX010000043">
    <property type="protein sequence ID" value="KAK3048973.1"/>
    <property type="molecule type" value="Genomic_DNA"/>
</dbReference>
<dbReference type="InterPro" id="IPR011051">
    <property type="entry name" value="RmlC_Cupin_sf"/>
</dbReference>
<accession>A0AAJ0DFL9</accession>
<dbReference type="Gene3D" id="2.60.120.10">
    <property type="entry name" value="Jelly Rolls"/>
    <property type="match status" value="1"/>
</dbReference>
<protein>
    <recommendedName>
        <fullName evidence="3">Cupin</fullName>
    </recommendedName>
</protein>
<dbReference type="SUPFAM" id="SSF51182">
    <property type="entry name" value="RmlC-like cupins"/>
    <property type="match status" value="1"/>
</dbReference>
<keyword evidence="2" id="KW-1185">Reference proteome</keyword>
<organism evidence="1 2">
    <name type="scientific">Extremus antarcticus</name>
    <dbReference type="NCBI Taxonomy" id="702011"/>
    <lineage>
        <taxon>Eukaryota</taxon>
        <taxon>Fungi</taxon>
        <taxon>Dikarya</taxon>
        <taxon>Ascomycota</taxon>
        <taxon>Pezizomycotina</taxon>
        <taxon>Dothideomycetes</taxon>
        <taxon>Dothideomycetidae</taxon>
        <taxon>Mycosphaerellales</taxon>
        <taxon>Extremaceae</taxon>
        <taxon>Extremus</taxon>
    </lineage>
</organism>